<name>A0A1C3WU22_9HYPH</name>
<dbReference type="Proteomes" id="UP000199205">
    <property type="component" value="Unassembled WGS sequence"/>
</dbReference>
<dbReference type="RefSeq" id="WP_092575659.1">
    <property type="nucleotide sequence ID" value="NZ_FMAF01000017.1"/>
</dbReference>
<dbReference type="OrthoDB" id="9780293at2"/>
<dbReference type="AlphaFoldDB" id="A0A1C3WU22"/>
<proteinExistence type="inferred from homology"/>
<evidence type="ECO:0000259" key="3">
    <source>
        <dbReference type="Pfam" id="PF01557"/>
    </source>
</evidence>
<organism evidence="4 5">
    <name type="scientific">Rhizobium lusitanum</name>
    <dbReference type="NCBI Taxonomy" id="293958"/>
    <lineage>
        <taxon>Bacteria</taxon>
        <taxon>Pseudomonadati</taxon>
        <taxon>Pseudomonadota</taxon>
        <taxon>Alphaproteobacteria</taxon>
        <taxon>Hyphomicrobiales</taxon>
        <taxon>Rhizobiaceae</taxon>
        <taxon>Rhizobium/Agrobacterium group</taxon>
        <taxon>Rhizobium</taxon>
    </lineage>
</organism>
<reference evidence="4 5" key="1">
    <citation type="submission" date="2016-08" db="EMBL/GenBank/DDBJ databases">
        <authorList>
            <person name="Seilhamer J.J."/>
        </authorList>
    </citation>
    <scope>NUCLEOTIDE SEQUENCE [LARGE SCALE GENOMIC DNA]</scope>
    <source>
        <strain evidence="4 5">P1-7</strain>
    </source>
</reference>
<dbReference type="Gene3D" id="3.90.850.10">
    <property type="entry name" value="Fumarylacetoacetase-like, C-terminal domain"/>
    <property type="match status" value="1"/>
</dbReference>
<dbReference type="PANTHER" id="PTHR42796:SF4">
    <property type="entry name" value="FUMARYLACETOACETATE HYDROLASE DOMAIN-CONTAINING PROTEIN 2A"/>
    <property type="match status" value="1"/>
</dbReference>
<sequence length="285" mass="31067">MKICRFNHNRIGVVVGDTVIDITSAFDLNPAWPLPPGDWLARQLLDLPKMRAAVSKSSSRLALHEVSLASPIANPGKIIGAPINYRAHIDEANADSEINNGTTYTNIDEFGLFLKAGSSLIGPSETVMPRFSERRTDHEVELAVIIGKEASFVKKDRAFEHILGFTIGLDMTVRGKEFPSFRKSPDTYTVLGPWLVTFDEIPSPDALELRLSVNGIEKQRANTSQLIFSVARLIEYASSFYTLFPGDIIMTGTPQGVGPVQPGDTIDVQIEAIGELSISVGRAAS</sequence>
<dbReference type="SUPFAM" id="SSF56529">
    <property type="entry name" value="FAH"/>
    <property type="match status" value="1"/>
</dbReference>
<dbReference type="InterPro" id="IPR011234">
    <property type="entry name" value="Fumarylacetoacetase-like_C"/>
</dbReference>
<protein>
    <submittedName>
        <fullName evidence="4">2-keto-4-pentenoate hydratase/2-oxohepta-3-ene-1,7-dioic acid hydratase (Catechol pathway)</fullName>
    </submittedName>
</protein>
<dbReference type="Pfam" id="PF01557">
    <property type="entry name" value="FAA_hydrolase"/>
    <property type="match status" value="1"/>
</dbReference>
<evidence type="ECO:0000313" key="4">
    <source>
        <dbReference type="EMBL" id="SCB43537.1"/>
    </source>
</evidence>
<gene>
    <name evidence="4" type="ORF">GA0061101_11783</name>
</gene>
<feature type="domain" description="Fumarylacetoacetase-like C-terminal" evidence="3">
    <location>
        <begin position="77"/>
        <end position="278"/>
    </location>
</feature>
<dbReference type="PANTHER" id="PTHR42796">
    <property type="entry name" value="FUMARYLACETOACETATE HYDROLASE DOMAIN-CONTAINING PROTEIN 2A-RELATED"/>
    <property type="match status" value="1"/>
</dbReference>
<dbReference type="GO" id="GO:0046872">
    <property type="term" value="F:metal ion binding"/>
    <property type="evidence" value="ECO:0007669"/>
    <property type="project" value="UniProtKB-KW"/>
</dbReference>
<evidence type="ECO:0000313" key="5">
    <source>
        <dbReference type="Proteomes" id="UP000199205"/>
    </source>
</evidence>
<comment type="similarity">
    <text evidence="1">Belongs to the FAH family.</text>
</comment>
<dbReference type="GO" id="GO:0003824">
    <property type="term" value="F:catalytic activity"/>
    <property type="evidence" value="ECO:0007669"/>
    <property type="project" value="InterPro"/>
</dbReference>
<accession>A0A1C3WU22</accession>
<dbReference type="InterPro" id="IPR036663">
    <property type="entry name" value="Fumarylacetoacetase_C_sf"/>
</dbReference>
<evidence type="ECO:0000256" key="2">
    <source>
        <dbReference type="ARBA" id="ARBA00022723"/>
    </source>
</evidence>
<dbReference type="EMBL" id="FMAF01000017">
    <property type="protein sequence ID" value="SCB43537.1"/>
    <property type="molecule type" value="Genomic_DNA"/>
</dbReference>
<keyword evidence="2" id="KW-0479">Metal-binding</keyword>
<evidence type="ECO:0000256" key="1">
    <source>
        <dbReference type="ARBA" id="ARBA00010211"/>
    </source>
</evidence>
<dbReference type="InterPro" id="IPR051121">
    <property type="entry name" value="FAH"/>
</dbReference>
<dbReference type="GO" id="GO:0044281">
    <property type="term" value="P:small molecule metabolic process"/>
    <property type="evidence" value="ECO:0007669"/>
    <property type="project" value="UniProtKB-ARBA"/>
</dbReference>